<dbReference type="AlphaFoldDB" id="A0A6N3EGA1"/>
<dbReference type="RefSeq" id="WP_156531104.1">
    <property type="nucleotide sequence ID" value="NZ_CACRUE010000034.1"/>
</dbReference>
<keyword evidence="2" id="KW-0805">Transcription regulation</keyword>
<evidence type="ECO:0000256" key="2">
    <source>
        <dbReference type="ARBA" id="ARBA00023015"/>
    </source>
</evidence>
<dbReference type="InterPro" id="IPR050950">
    <property type="entry name" value="HTH-type_LysR_regulators"/>
</dbReference>
<proteinExistence type="inferred from homology"/>
<dbReference type="Pfam" id="PF00126">
    <property type="entry name" value="HTH_1"/>
    <property type="match status" value="1"/>
</dbReference>
<gene>
    <name evidence="6" type="primary">benM_1</name>
    <name evidence="6" type="ORF">IBLFYP30_00243</name>
</gene>
<dbReference type="GO" id="GO:0003677">
    <property type="term" value="F:DNA binding"/>
    <property type="evidence" value="ECO:0007669"/>
    <property type="project" value="UniProtKB-KW"/>
</dbReference>
<keyword evidence="4" id="KW-0804">Transcription</keyword>
<comment type="similarity">
    <text evidence="1">Belongs to the LysR transcriptional regulatory family.</text>
</comment>
<organism evidence="6">
    <name type="scientific">Intestinibacter bartlettii</name>
    <dbReference type="NCBI Taxonomy" id="261299"/>
    <lineage>
        <taxon>Bacteria</taxon>
        <taxon>Bacillati</taxon>
        <taxon>Bacillota</taxon>
        <taxon>Clostridia</taxon>
        <taxon>Peptostreptococcales</taxon>
        <taxon>Peptostreptococcaceae</taxon>
        <taxon>Intestinibacter</taxon>
    </lineage>
</organism>
<dbReference type="CDD" id="cd05466">
    <property type="entry name" value="PBP2_LTTR_substrate"/>
    <property type="match status" value="1"/>
</dbReference>
<dbReference type="SUPFAM" id="SSF53850">
    <property type="entry name" value="Periplasmic binding protein-like II"/>
    <property type="match status" value="1"/>
</dbReference>
<evidence type="ECO:0000259" key="5">
    <source>
        <dbReference type="PROSITE" id="PS50931"/>
    </source>
</evidence>
<keyword evidence="3" id="KW-0238">DNA-binding</keyword>
<dbReference type="PANTHER" id="PTHR30419:SF28">
    <property type="entry name" value="HTH-TYPE TRANSCRIPTIONAL REGULATOR BSDA"/>
    <property type="match status" value="1"/>
</dbReference>
<protein>
    <submittedName>
        <fullName evidence="6">HTH-type transcriptional regulator BenM</fullName>
    </submittedName>
</protein>
<dbReference type="PANTHER" id="PTHR30419">
    <property type="entry name" value="HTH-TYPE TRANSCRIPTIONAL REGULATOR YBHD"/>
    <property type="match status" value="1"/>
</dbReference>
<dbReference type="SUPFAM" id="SSF46785">
    <property type="entry name" value="Winged helix' DNA-binding domain"/>
    <property type="match status" value="1"/>
</dbReference>
<dbReference type="InterPro" id="IPR000847">
    <property type="entry name" value="LysR_HTH_N"/>
</dbReference>
<name>A0A6N3EGA1_9FIRM</name>
<dbReference type="Gene3D" id="3.40.190.290">
    <property type="match status" value="1"/>
</dbReference>
<evidence type="ECO:0000256" key="4">
    <source>
        <dbReference type="ARBA" id="ARBA00023163"/>
    </source>
</evidence>
<evidence type="ECO:0000313" key="6">
    <source>
        <dbReference type="EMBL" id="VYU38778.1"/>
    </source>
</evidence>
<dbReference type="Pfam" id="PF03466">
    <property type="entry name" value="LysR_substrate"/>
    <property type="match status" value="1"/>
</dbReference>
<feature type="domain" description="HTH lysR-type" evidence="5">
    <location>
        <begin position="1"/>
        <end position="58"/>
    </location>
</feature>
<dbReference type="EMBL" id="CACRUE010000034">
    <property type="protein sequence ID" value="VYU38778.1"/>
    <property type="molecule type" value="Genomic_DNA"/>
</dbReference>
<dbReference type="PRINTS" id="PR00039">
    <property type="entry name" value="HTHLYSR"/>
</dbReference>
<reference evidence="6" key="1">
    <citation type="submission" date="2019-11" db="EMBL/GenBank/DDBJ databases">
        <authorList>
            <person name="Feng L."/>
        </authorList>
    </citation>
    <scope>NUCLEOTIDE SEQUENCE</scope>
    <source>
        <strain evidence="6">IbartlettiiLFYP30</strain>
    </source>
</reference>
<accession>A0A6N3EGA1</accession>
<dbReference type="PROSITE" id="PS50931">
    <property type="entry name" value="HTH_LYSR"/>
    <property type="match status" value="1"/>
</dbReference>
<dbReference type="GO" id="GO:0005829">
    <property type="term" value="C:cytosol"/>
    <property type="evidence" value="ECO:0007669"/>
    <property type="project" value="TreeGrafter"/>
</dbReference>
<dbReference type="GO" id="GO:0003700">
    <property type="term" value="F:DNA-binding transcription factor activity"/>
    <property type="evidence" value="ECO:0007669"/>
    <property type="project" value="InterPro"/>
</dbReference>
<dbReference type="InterPro" id="IPR036388">
    <property type="entry name" value="WH-like_DNA-bd_sf"/>
</dbReference>
<dbReference type="InterPro" id="IPR005119">
    <property type="entry name" value="LysR_subst-bd"/>
</dbReference>
<dbReference type="FunFam" id="1.10.10.10:FF:000001">
    <property type="entry name" value="LysR family transcriptional regulator"/>
    <property type="match status" value="1"/>
</dbReference>
<evidence type="ECO:0000256" key="3">
    <source>
        <dbReference type="ARBA" id="ARBA00023125"/>
    </source>
</evidence>
<evidence type="ECO:0000256" key="1">
    <source>
        <dbReference type="ARBA" id="ARBA00009437"/>
    </source>
</evidence>
<dbReference type="Gene3D" id="1.10.10.10">
    <property type="entry name" value="Winged helix-like DNA-binding domain superfamily/Winged helix DNA-binding domain"/>
    <property type="match status" value="1"/>
</dbReference>
<dbReference type="InterPro" id="IPR036390">
    <property type="entry name" value="WH_DNA-bd_sf"/>
</dbReference>
<sequence length="292" mass="33398">MDIKQLINFITIVEEGNITKAAQKLHISQPPLSNQLKALEEELGVKLIERGSRKVTLTDVGNLLYKRGKDMVNVFESTLNEVEDFKSGIEGVLKIGAVSTCNQFIPNELISPYAKQYPKVKFELYEGNTYEVVDMIERGIVDIGVVRTPFNSENLCCLNLRTEPMVVVVNKNSEKFSFEDREKIELKDLDGKPIVIYRRYEKLIMDVLQLNKVKANIYCLNDDSRTTIAWAQAGLAIGIVPKSIIDNSNKEIEVYELDEEELKTQISVAWMENKYLPRSARNLLDMIRKNKF</sequence>